<accession>A0A895YHD0</accession>
<keyword evidence="1" id="KW-0464">Manganese</keyword>
<evidence type="ECO:0000256" key="2">
    <source>
        <dbReference type="SAM" id="MobiDB-lite"/>
    </source>
</evidence>
<keyword evidence="5" id="KW-1185">Reference proteome</keyword>
<dbReference type="RefSeq" id="WP_239677674.1">
    <property type="nucleotide sequence ID" value="NZ_CP070499.1"/>
</dbReference>
<dbReference type="KEGG" id="nhy:JQS43_03820"/>
<dbReference type="InterPro" id="IPR036264">
    <property type="entry name" value="Bact_exopeptidase_dim_dom"/>
</dbReference>
<dbReference type="Gene3D" id="3.40.630.10">
    <property type="entry name" value="Zn peptidases"/>
    <property type="match status" value="1"/>
</dbReference>
<dbReference type="InterPro" id="IPR017439">
    <property type="entry name" value="Amidohydrolase"/>
</dbReference>
<comment type="cofactor">
    <cofactor evidence="1">
        <name>Mn(2+)</name>
        <dbReference type="ChEBI" id="CHEBI:29035"/>
    </cofactor>
    <text evidence="1">The Mn(2+) ion enhances activity.</text>
</comment>
<sequence length="424" mass="43938">MSALTVPESQLAAPAHGPAVARPETPVAAQPLPGGLDQWLAERHGELIAVRRHLHAHPELSHQEFETTALVAGELRVAGLTPRLLPSGNGVICDIGEGGPVVALRADMDALPIDDPKEVEYRSTVPGVAHACGHDVHTAILLGAGQALARLADAGALPGRVRLVFQPAEEASPSGAPQMIAAGALTDVAAIFGLHCAPRLPTGTVAVRTGPLTAATDIVSVNVSGPGGHTARPHLTVDLVHALSRLVVDVPALLDRRLDPRARVSLVFGSIAAGQAPNAIPATGHARGTVRVLGREAWREAPELITQLMQEVAAATGATASVDYVRGVPPVVNDARATELIAEAARLALGPDEVTEAELSMGGEDFGFYLEQVPGSMIRLGTGIADAAPMDIHQAGFDVDERAINHGVRVMVHTALASLARFTD</sequence>
<proteinExistence type="predicted"/>
<gene>
    <name evidence="4" type="ORF">JQS43_03820</name>
</gene>
<dbReference type="PANTHER" id="PTHR11014">
    <property type="entry name" value="PEPTIDASE M20 FAMILY MEMBER"/>
    <property type="match status" value="1"/>
</dbReference>
<dbReference type="InterPro" id="IPR011650">
    <property type="entry name" value="Peptidase_M20_dimer"/>
</dbReference>
<keyword evidence="1" id="KW-0479">Metal-binding</keyword>
<name>A0A895YHD0_9ACTN</name>
<dbReference type="Gene3D" id="3.30.70.360">
    <property type="match status" value="1"/>
</dbReference>
<dbReference type="Proteomes" id="UP000662857">
    <property type="component" value="Chromosome"/>
</dbReference>
<dbReference type="PANTHER" id="PTHR11014:SF63">
    <property type="entry name" value="METALLOPEPTIDASE, PUTATIVE (AFU_ORTHOLOGUE AFUA_6G09600)-RELATED"/>
    <property type="match status" value="1"/>
</dbReference>
<dbReference type="Pfam" id="PF07687">
    <property type="entry name" value="M20_dimer"/>
    <property type="match status" value="1"/>
</dbReference>
<dbReference type="InterPro" id="IPR002933">
    <property type="entry name" value="Peptidase_M20"/>
</dbReference>
<protein>
    <submittedName>
        <fullName evidence="4">Amidohydrolase</fullName>
    </submittedName>
</protein>
<dbReference type="GO" id="GO:0016787">
    <property type="term" value="F:hydrolase activity"/>
    <property type="evidence" value="ECO:0007669"/>
    <property type="project" value="InterPro"/>
</dbReference>
<dbReference type="Pfam" id="PF01546">
    <property type="entry name" value="Peptidase_M20"/>
    <property type="match status" value="1"/>
</dbReference>
<evidence type="ECO:0000313" key="4">
    <source>
        <dbReference type="EMBL" id="QSB15492.1"/>
    </source>
</evidence>
<feature type="binding site" evidence="1">
    <location>
        <position position="393"/>
    </location>
    <ligand>
        <name>Mn(2+)</name>
        <dbReference type="ChEBI" id="CHEBI:29035"/>
        <label>2</label>
    </ligand>
</feature>
<feature type="binding site" evidence="1">
    <location>
        <position position="134"/>
    </location>
    <ligand>
        <name>Mn(2+)</name>
        <dbReference type="ChEBI" id="CHEBI:29035"/>
        <label>2</label>
    </ligand>
</feature>
<dbReference type="AlphaFoldDB" id="A0A895YHD0"/>
<evidence type="ECO:0000256" key="1">
    <source>
        <dbReference type="PIRSR" id="PIRSR005962-1"/>
    </source>
</evidence>
<dbReference type="EMBL" id="CP070499">
    <property type="protein sequence ID" value="QSB15492.1"/>
    <property type="molecule type" value="Genomic_DNA"/>
</dbReference>
<dbReference type="PIRSF" id="PIRSF005962">
    <property type="entry name" value="Pept_M20D_amidohydro"/>
    <property type="match status" value="1"/>
</dbReference>
<dbReference type="SUPFAM" id="SSF55031">
    <property type="entry name" value="Bacterial exopeptidase dimerisation domain"/>
    <property type="match status" value="1"/>
</dbReference>
<evidence type="ECO:0000259" key="3">
    <source>
        <dbReference type="Pfam" id="PF07687"/>
    </source>
</evidence>
<dbReference type="NCBIfam" id="TIGR01891">
    <property type="entry name" value="amidohydrolases"/>
    <property type="match status" value="1"/>
</dbReference>
<dbReference type="GO" id="GO:0046872">
    <property type="term" value="F:metal ion binding"/>
    <property type="evidence" value="ECO:0007669"/>
    <property type="project" value="UniProtKB-KW"/>
</dbReference>
<feature type="domain" description="Peptidase M20 dimerisation" evidence="3">
    <location>
        <begin position="221"/>
        <end position="314"/>
    </location>
</feature>
<feature type="binding site" evidence="1">
    <location>
        <position position="170"/>
    </location>
    <ligand>
        <name>Mn(2+)</name>
        <dbReference type="ChEBI" id="CHEBI:29035"/>
        <label>2</label>
    </ligand>
</feature>
<feature type="region of interest" description="Disordered" evidence="2">
    <location>
        <begin position="1"/>
        <end position="29"/>
    </location>
</feature>
<feature type="binding site" evidence="1">
    <location>
        <position position="132"/>
    </location>
    <ligand>
        <name>Mn(2+)</name>
        <dbReference type="ChEBI" id="CHEBI:29035"/>
        <label>2</label>
    </ligand>
</feature>
<reference evidence="4" key="1">
    <citation type="submission" date="2021-02" db="EMBL/GenBank/DDBJ databases">
        <title>Natrosporangium hydrolyticum gen. nov., sp. nov, a haloalkaliphilic actinobacterium from a soda solonchak soil.</title>
        <authorList>
            <person name="Sorokin D.Y."/>
            <person name="Khijniak T.V."/>
            <person name="Zakharycheva A.P."/>
            <person name="Boueva O.V."/>
            <person name="Ariskina E.V."/>
            <person name="Hahnke R.L."/>
            <person name="Bunk B."/>
            <person name="Sproer C."/>
            <person name="Schumann P."/>
            <person name="Evtushenko L.I."/>
            <person name="Kublanov I.V."/>
        </authorList>
    </citation>
    <scope>NUCLEOTIDE SEQUENCE</scope>
    <source>
        <strain evidence="4">DSM 106523</strain>
    </source>
</reference>
<feature type="binding site" evidence="1">
    <location>
        <position position="195"/>
    </location>
    <ligand>
        <name>Mn(2+)</name>
        <dbReference type="ChEBI" id="CHEBI:29035"/>
        <label>2</label>
    </ligand>
</feature>
<dbReference type="SUPFAM" id="SSF53187">
    <property type="entry name" value="Zn-dependent exopeptidases"/>
    <property type="match status" value="1"/>
</dbReference>
<evidence type="ECO:0000313" key="5">
    <source>
        <dbReference type="Proteomes" id="UP000662857"/>
    </source>
</evidence>
<organism evidence="4 5">
    <name type="scientific">Natronosporangium hydrolyticum</name>
    <dbReference type="NCBI Taxonomy" id="2811111"/>
    <lineage>
        <taxon>Bacteria</taxon>
        <taxon>Bacillati</taxon>
        <taxon>Actinomycetota</taxon>
        <taxon>Actinomycetes</taxon>
        <taxon>Micromonosporales</taxon>
        <taxon>Micromonosporaceae</taxon>
        <taxon>Natronosporangium</taxon>
    </lineage>
</organism>